<gene>
    <name evidence="2" type="ORF">B0I36DRAFT_321376</name>
</gene>
<dbReference type="Gene3D" id="2.30.29.30">
    <property type="entry name" value="Pleckstrin-homology domain (PH domain)/Phosphotyrosine-binding domain (PTB)"/>
    <property type="match status" value="1"/>
</dbReference>
<feature type="region of interest" description="Disordered" evidence="1">
    <location>
        <begin position="638"/>
        <end position="661"/>
    </location>
</feature>
<proteinExistence type="predicted"/>
<feature type="compositionally biased region" description="Basic and acidic residues" evidence="1">
    <location>
        <begin position="207"/>
        <end position="220"/>
    </location>
</feature>
<sequence>MSQPSRAVNQHSNKSSQTLASIAIAMAPFIQQSDEDNTAFAADSTHDARQSRADAAACSTTPANSIARSMSRYRKRANSTAASAAAQEVAAAARPGAGEAVLPSMHATPPMPPVPTIPLQHMPAQAGASATRSRHIAPSGTSDDAAPSASLPAAVASYNRPPPPRLHERQPLGTSTPSAASSRQASAERESISVNKTGDAPIRRQRTNSDEDKARLPHHEQAIRVLEPMTRMEPLPERMATKPKKDVAPLQLQMQPNQAPAPPMQKSQRSPVIEKFASLTKLRKANPVPEAAPRSAREDKLQENQVNQSVGIVSGGKGIVPQTDAPTSAINTADQIVTVRCRGNRFLLDVDADTTAIEIITKCGRLVNDTEINPSNCIVLESFDSLGLERRVRRYEAIRDIVNSWDLDSTNCLVVRIREAGDSMTDLDAANISKSTDPPKGCQIYMYHSNKPGKWNKRYITLLDNGQIILSKKPDAYAGEKDSTNLCRLSDYDIYQPSESMMRRHLKPPKRHCFAIRSQQKTTVFLNTDNYVQYFSMEDPKQAALFQDKVQVWRSWYLLDRRPEPRKQSMTSPPRPTTSKKEESKSSPSAVTRHGQRRSVNLSHAHRAQVSVDESPYTIGEFKPLLDLSRFDKRISLFGNEAPPPIPTDSPRTSRDLSRPNRNSLIGKGLIDSIKTDDGFTGNGLLANGYEERRDAIGGAVIKASQADPDGFADGPTLLNKQNLTERTSPNNDQGNSSSWFPSALEHTAKQTAVRPVNSTGPSTMRRQQPMHTSAVPPLPSNQSSGRHQHAGMSSNHGVVQRSRESHQPPQRSHESRGGVAQSSRREQPKPLLDIGSTEFNKPPQWKRKGHGVKAPGDIEHLVDYISPTDPFSPDARRGTGMLDAPARNSTRRPSPNPPSGSTAYPPPISVPAGRARSQSFSNTSGNGRAMMAAIAMAGSNKAPPMPTLPGLARRGAEEPVQPSSRQREGLTPREKEQRERERLRRKEQERAYKERQAAFNAVPGRKGTLKVV</sequence>
<name>A0A9P8YC70_9PEZI</name>
<dbReference type="EMBL" id="JAGTJQ010000004">
    <property type="protein sequence ID" value="KAH7033413.1"/>
    <property type="molecule type" value="Genomic_DNA"/>
</dbReference>
<keyword evidence="3" id="KW-1185">Reference proteome</keyword>
<feature type="compositionally biased region" description="Polar residues" evidence="1">
    <location>
        <begin position="719"/>
        <end position="741"/>
    </location>
</feature>
<accession>A0A9P8YC70</accession>
<feature type="compositionally biased region" description="Basic and acidic residues" evidence="1">
    <location>
        <begin position="966"/>
        <end position="997"/>
    </location>
</feature>
<dbReference type="Proteomes" id="UP000756346">
    <property type="component" value="Unassembled WGS sequence"/>
</dbReference>
<organism evidence="2 3">
    <name type="scientific">Microdochium trichocladiopsis</name>
    <dbReference type="NCBI Taxonomy" id="1682393"/>
    <lineage>
        <taxon>Eukaryota</taxon>
        <taxon>Fungi</taxon>
        <taxon>Dikarya</taxon>
        <taxon>Ascomycota</taxon>
        <taxon>Pezizomycotina</taxon>
        <taxon>Sordariomycetes</taxon>
        <taxon>Xylariomycetidae</taxon>
        <taxon>Xylariales</taxon>
        <taxon>Microdochiaceae</taxon>
        <taxon>Microdochium</taxon>
    </lineage>
</organism>
<comment type="caution">
    <text evidence="2">The sequence shown here is derived from an EMBL/GenBank/DDBJ whole genome shotgun (WGS) entry which is preliminary data.</text>
</comment>
<dbReference type="SUPFAM" id="SSF50729">
    <property type="entry name" value="PH domain-like"/>
    <property type="match status" value="1"/>
</dbReference>
<dbReference type="AlphaFoldDB" id="A0A9P8YC70"/>
<dbReference type="RefSeq" id="XP_046014245.1">
    <property type="nucleotide sequence ID" value="XM_046153693.1"/>
</dbReference>
<feature type="compositionally biased region" description="Pro residues" evidence="1">
    <location>
        <begin position="895"/>
        <end position="910"/>
    </location>
</feature>
<feature type="compositionally biased region" description="Basic and acidic residues" evidence="1">
    <location>
        <begin position="802"/>
        <end position="817"/>
    </location>
</feature>
<reference evidence="2" key="1">
    <citation type="journal article" date="2021" name="Nat. Commun.">
        <title>Genetic determinants of endophytism in the Arabidopsis root mycobiome.</title>
        <authorList>
            <person name="Mesny F."/>
            <person name="Miyauchi S."/>
            <person name="Thiergart T."/>
            <person name="Pickel B."/>
            <person name="Atanasova L."/>
            <person name="Karlsson M."/>
            <person name="Huettel B."/>
            <person name="Barry K.W."/>
            <person name="Haridas S."/>
            <person name="Chen C."/>
            <person name="Bauer D."/>
            <person name="Andreopoulos W."/>
            <person name="Pangilinan J."/>
            <person name="LaButti K."/>
            <person name="Riley R."/>
            <person name="Lipzen A."/>
            <person name="Clum A."/>
            <person name="Drula E."/>
            <person name="Henrissat B."/>
            <person name="Kohler A."/>
            <person name="Grigoriev I.V."/>
            <person name="Martin F.M."/>
            <person name="Hacquard S."/>
        </authorList>
    </citation>
    <scope>NUCLEOTIDE SEQUENCE</scope>
    <source>
        <strain evidence="2">MPI-CAGE-CH-0230</strain>
    </source>
</reference>
<feature type="region of interest" description="Disordered" evidence="1">
    <location>
        <begin position="564"/>
        <end position="610"/>
    </location>
</feature>
<feature type="region of interest" description="Disordered" evidence="1">
    <location>
        <begin position="706"/>
        <end position="1013"/>
    </location>
</feature>
<protein>
    <recommendedName>
        <fullName evidence="4">PH domain-containing protein</fullName>
    </recommendedName>
</protein>
<feature type="region of interest" description="Disordered" evidence="1">
    <location>
        <begin position="37"/>
        <end position="82"/>
    </location>
</feature>
<evidence type="ECO:0008006" key="4">
    <source>
        <dbReference type="Google" id="ProtNLM"/>
    </source>
</evidence>
<feature type="compositionally biased region" description="Polar residues" evidence="1">
    <location>
        <begin position="917"/>
        <end position="927"/>
    </location>
</feature>
<dbReference type="InterPro" id="IPR011993">
    <property type="entry name" value="PH-like_dom_sf"/>
</dbReference>
<feature type="compositionally biased region" description="Polar residues" evidence="1">
    <location>
        <begin position="781"/>
        <end position="798"/>
    </location>
</feature>
<feature type="region of interest" description="Disordered" evidence="1">
    <location>
        <begin position="101"/>
        <end position="220"/>
    </location>
</feature>
<feature type="compositionally biased region" description="Low complexity" evidence="1">
    <location>
        <begin position="142"/>
        <end position="157"/>
    </location>
</feature>
<feature type="compositionally biased region" description="Polar residues" evidence="1">
    <location>
        <begin position="757"/>
        <end position="772"/>
    </location>
</feature>
<dbReference type="OrthoDB" id="43122at2759"/>
<dbReference type="PANTHER" id="PTHR38700:SF1">
    <property type="entry name" value="PH DOMAIN-CONTAINING PROTEIN"/>
    <property type="match status" value="1"/>
</dbReference>
<dbReference type="GeneID" id="70183239"/>
<evidence type="ECO:0000313" key="3">
    <source>
        <dbReference type="Proteomes" id="UP000756346"/>
    </source>
</evidence>
<feature type="compositionally biased region" description="Polar residues" evidence="1">
    <location>
        <begin position="58"/>
        <end position="68"/>
    </location>
</feature>
<evidence type="ECO:0000256" key="1">
    <source>
        <dbReference type="SAM" id="MobiDB-lite"/>
    </source>
</evidence>
<dbReference type="PANTHER" id="PTHR38700">
    <property type="entry name" value="YALI0E22418P"/>
    <property type="match status" value="1"/>
</dbReference>
<feature type="compositionally biased region" description="Low complexity" evidence="1">
    <location>
        <begin position="885"/>
        <end position="894"/>
    </location>
</feature>
<evidence type="ECO:0000313" key="2">
    <source>
        <dbReference type="EMBL" id="KAH7033413.1"/>
    </source>
</evidence>